<protein>
    <submittedName>
        <fullName evidence="5">Uncharacterized protein</fullName>
    </submittedName>
</protein>
<evidence type="ECO:0000256" key="1">
    <source>
        <dbReference type="ARBA" id="ARBA00022468"/>
    </source>
</evidence>
<dbReference type="GO" id="GO:0048471">
    <property type="term" value="C:perinuclear region of cytoplasm"/>
    <property type="evidence" value="ECO:0007669"/>
    <property type="project" value="TreeGrafter"/>
</dbReference>
<dbReference type="RefSeq" id="XP_067177813.1">
    <property type="nucleotide sequence ID" value="XM_067321582.1"/>
</dbReference>
<dbReference type="AlphaFoldDB" id="A0A836H2G3"/>
<proteinExistence type="predicted"/>
<dbReference type="SMART" id="SM00368">
    <property type="entry name" value="LRR_RI"/>
    <property type="match status" value="11"/>
</dbReference>
<dbReference type="InterPro" id="IPR027038">
    <property type="entry name" value="RanGap"/>
</dbReference>
<evidence type="ECO:0000256" key="2">
    <source>
        <dbReference type="ARBA" id="ARBA00022614"/>
    </source>
</evidence>
<dbReference type="GO" id="GO:0005096">
    <property type="term" value="F:GTPase activator activity"/>
    <property type="evidence" value="ECO:0007669"/>
    <property type="project" value="UniProtKB-KW"/>
</dbReference>
<keyword evidence="6" id="KW-1185">Reference proteome</keyword>
<dbReference type="InterPro" id="IPR001611">
    <property type="entry name" value="Leu-rich_rpt"/>
</dbReference>
<evidence type="ECO:0000313" key="5">
    <source>
        <dbReference type="EMBL" id="KAG5476355.1"/>
    </source>
</evidence>
<dbReference type="InterPro" id="IPR032675">
    <property type="entry name" value="LRR_dom_sf"/>
</dbReference>
<accession>A0A836H2G3</accession>
<dbReference type="Proteomes" id="UP000673552">
    <property type="component" value="Chromosome 26"/>
</dbReference>
<dbReference type="PANTHER" id="PTHR24113">
    <property type="entry name" value="RAN GTPASE-ACTIVATING PROTEIN 1"/>
    <property type="match status" value="1"/>
</dbReference>
<dbReference type="OrthoDB" id="120976at2759"/>
<keyword evidence="3" id="KW-0677">Repeat</keyword>
<sequence>MSFPPRQASSGISPSAGPTISGAAPAAARTETRASFAVAGSSLNDGRRQMQIPWRQISKQQLESICRVLSDRETDTPIRIIDFMDNQLGPAAALRIASCLESSPVTEVFLCYNDIGKDGCDGLAGVVNLSQSLQVLDIRGNRLCAGDAHRLLRSVSLSTALTRLGLASNKFGPEGAALVAKALERNTYLRSLDFSVNELGPSGAEHIAGVLRNPASVLQVLQLHGNYLGPEGVITICDAVKTNKELKRLTLGSNHATDEAAAAVAAMLGANGTLEELDIRLNTLTAVGVRTIAEQGLAKNTSLRILSLSGNEVGPLGANDLTNALTAHQRSALEQLDLSSCRLSTSGGVRIASLLSTSISLREVNLSDNALEDEAAVRLAQNMAEGITISVVDVSCNEIGEEGASQLIEAVLRNAQLSVLVTNGNKISRVAQRKIENLLEERLNKNRVLSRHAALYQQQKLAQQQLHTVRAPAAPAAAA</sequence>
<dbReference type="EMBL" id="JAFEUZ010000026">
    <property type="protein sequence ID" value="KAG5476355.1"/>
    <property type="molecule type" value="Genomic_DNA"/>
</dbReference>
<organism evidence="5 6">
    <name type="scientific">Leishmania martiniquensis</name>
    <dbReference type="NCBI Taxonomy" id="1580590"/>
    <lineage>
        <taxon>Eukaryota</taxon>
        <taxon>Discoba</taxon>
        <taxon>Euglenozoa</taxon>
        <taxon>Kinetoplastea</taxon>
        <taxon>Metakinetoplastina</taxon>
        <taxon>Trypanosomatida</taxon>
        <taxon>Trypanosomatidae</taxon>
        <taxon>Leishmaniinae</taxon>
        <taxon>Leishmania</taxon>
    </lineage>
</organism>
<gene>
    <name evidence="5" type="ORF">LSCM1_04057</name>
</gene>
<comment type="caution">
    <text evidence="5">The sequence shown here is derived from an EMBL/GenBank/DDBJ whole genome shotgun (WGS) entry which is preliminary data.</text>
</comment>
<evidence type="ECO:0000313" key="6">
    <source>
        <dbReference type="Proteomes" id="UP000673552"/>
    </source>
</evidence>
<evidence type="ECO:0000256" key="4">
    <source>
        <dbReference type="SAM" id="MobiDB-lite"/>
    </source>
</evidence>
<evidence type="ECO:0000256" key="3">
    <source>
        <dbReference type="ARBA" id="ARBA00022737"/>
    </source>
</evidence>
<dbReference type="GO" id="GO:0005829">
    <property type="term" value="C:cytosol"/>
    <property type="evidence" value="ECO:0007669"/>
    <property type="project" value="TreeGrafter"/>
</dbReference>
<dbReference type="GO" id="GO:0005634">
    <property type="term" value="C:nucleus"/>
    <property type="evidence" value="ECO:0007669"/>
    <property type="project" value="TreeGrafter"/>
</dbReference>
<dbReference type="PANTHER" id="PTHR24113:SF12">
    <property type="entry name" value="RAN GTPASE-ACTIVATING PROTEIN 1"/>
    <property type="match status" value="1"/>
</dbReference>
<keyword evidence="2" id="KW-0433">Leucine-rich repeat</keyword>
<dbReference type="GeneID" id="92514094"/>
<dbReference type="GO" id="GO:0031267">
    <property type="term" value="F:small GTPase binding"/>
    <property type="evidence" value="ECO:0007669"/>
    <property type="project" value="TreeGrafter"/>
</dbReference>
<keyword evidence="1" id="KW-0343">GTPase activation</keyword>
<dbReference type="GO" id="GO:0006913">
    <property type="term" value="P:nucleocytoplasmic transport"/>
    <property type="evidence" value="ECO:0007669"/>
    <property type="project" value="TreeGrafter"/>
</dbReference>
<dbReference type="Pfam" id="PF13516">
    <property type="entry name" value="LRR_6"/>
    <property type="match status" value="6"/>
</dbReference>
<reference evidence="5 6" key="1">
    <citation type="submission" date="2021-03" db="EMBL/GenBank/DDBJ databases">
        <title>Leishmania (Mundinia) martiniquensis Genome sequencing and assembly.</title>
        <authorList>
            <person name="Almutairi H."/>
            <person name="Gatherer D."/>
        </authorList>
    </citation>
    <scope>NUCLEOTIDE SEQUENCE [LARGE SCALE GENOMIC DNA]</scope>
    <source>
        <strain evidence="5">LSCM1</strain>
    </source>
</reference>
<feature type="compositionally biased region" description="Polar residues" evidence="4">
    <location>
        <begin position="7"/>
        <end position="18"/>
    </location>
</feature>
<dbReference type="Gene3D" id="3.80.10.10">
    <property type="entry name" value="Ribonuclease Inhibitor"/>
    <property type="match status" value="4"/>
</dbReference>
<dbReference type="KEGG" id="lmat:92514094"/>
<feature type="region of interest" description="Disordered" evidence="4">
    <location>
        <begin position="1"/>
        <end position="25"/>
    </location>
</feature>
<name>A0A836H2G3_9TRYP</name>
<dbReference type="SUPFAM" id="SSF52047">
    <property type="entry name" value="RNI-like"/>
    <property type="match status" value="1"/>
</dbReference>